<comment type="similarity">
    <text evidence="2">Belongs to the glucosamine/galactosamine-6-phosphate isomerase family. NagB subfamily.</text>
</comment>
<keyword evidence="5" id="KW-1185">Reference proteome</keyword>
<keyword evidence="2" id="KW-0119">Carbohydrate metabolism</keyword>
<dbReference type="GO" id="GO:0005975">
    <property type="term" value="P:carbohydrate metabolic process"/>
    <property type="evidence" value="ECO:0007669"/>
    <property type="project" value="InterPro"/>
</dbReference>
<comment type="caution">
    <text evidence="2">Lacks conserved residue(s) required for the propagation of feature annotation.</text>
</comment>
<dbReference type="InterPro" id="IPR018321">
    <property type="entry name" value="Glucosamine6P_isomerase_CS"/>
</dbReference>
<protein>
    <recommendedName>
        <fullName evidence="2">Glucosamine-6-phosphate deaminase</fullName>
        <ecNumber evidence="2">3.5.99.6</ecNumber>
    </recommendedName>
    <alternativeName>
        <fullName evidence="2">GlcN6P deaminase</fullName>
        <shortName evidence="2">GNPDA</shortName>
    </alternativeName>
    <alternativeName>
        <fullName evidence="2">Glucosamine-6-phosphate isomerase</fullName>
    </alternativeName>
</protein>
<dbReference type="PROSITE" id="PS01161">
    <property type="entry name" value="GLC_GALNAC_ISOMERASE"/>
    <property type="match status" value="1"/>
</dbReference>
<organism evidence="4 5">
    <name type="scientific">Reinekea thalattae</name>
    <dbReference type="NCBI Taxonomy" id="2593301"/>
    <lineage>
        <taxon>Bacteria</taxon>
        <taxon>Pseudomonadati</taxon>
        <taxon>Pseudomonadota</taxon>
        <taxon>Gammaproteobacteria</taxon>
        <taxon>Oceanospirillales</taxon>
        <taxon>Saccharospirillaceae</taxon>
        <taxon>Reinekea</taxon>
    </lineage>
</organism>
<dbReference type="Pfam" id="PF01182">
    <property type="entry name" value="Glucosamine_iso"/>
    <property type="match status" value="1"/>
</dbReference>
<reference evidence="4 5" key="1">
    <citation type="submission" date="2019-07" db="EMBL/GenBank/DDBJ databases">
        <title>Reinekea sp. strain SSH23 genome sequencing and assembly.</title>
        <authorList>
            <person name="Kim I."/>
        </authorList>
    </citation>
    <scope>NUCLEOTIDE SEQUENCE [LARGE SCALE GENOMIC DNA]</scope>
    <source>
        <strain evidence="4 5">SSH23</strain>
    </source>
</reference>
<dbReference type="RefSeq" id="WP_147714634.1">
    <property type="nucleotide sequence ID" value="NZ_VKAD01000002.1"/>
</dbReference>
<feature type="active site" description="Proton acceptor; for enolization step" evidence="2">
    <location>
        <position position="67"/>
    </location>
</feature>
<dbReference type="PANTHER" id="PTHR11280">
    <property type="entry name" value="GLUCOSAMINE-6-PHOSPHATE ISOMERASE"/>
    <property type="match status" value="1"/>
</dbReference>
<accession>A0A5C8Z4B5</accession>
<dbReference type="InterPro" id="IPR037171">
    <property type="entry name" value="NagB/RpiA_transferase-like"/>
</dbReference>
<dbReference type="GO" id="GO:0019262">
    <property type="term" value="P:N-acetylneuraminate catabolic process"/>
    <property type="evidence" value="ECO:0007669"/>
    <property type="project" value="UniProtKB-UniRule"/>
</dbReference>
<keyword evidence="1 2" id="KW-0378">Hydrolase</keyword>
<dbReference type="EMBL" id="VKAD01000002">
    <property type="protein sequence ID" value="TXR52038.1"/>
    <property type="molecule type" value="Genomic_DNA"/>
</dbReference>
<feature type="active site" description="For ring-opening step" evidence="2">
    <location>
        <position position="146"/>
    </location>
</feature>
<dbReference type="GO" id="GO:0005737">
    <property type="term" value="C:cytoplasm"/>
    <property type="evidence" value="ECO:0007669"/>
    <property type="project" value="TreeGrafter"/>
</dbReference>
<dbReference type="GO" id="GO:0042802">
    <property type="term" value="F:identical protein binding"/>
    <property type="evidence" value="ECO:0007669"/>
    <property type="project" value="TreeGrafter"/>
</dbReference>
<comment type="catalytic activity">
    <reaction evidence="2">
        <text>alpha-D-glucosamine 6-phosphate + H2O = beta-D-fructose 6-phosphate + NH4(+)</text>
        <dbReference type="Rhea" id="RHEA:12172"/>
        <dbReference type="ChEBI" id="CHEBI:15377"/>
        <dbReference type="ChEBI" id="CHEBI:28938"/>
        <dbReference type="ChEBI" id="CHEBI:57634"/>
        <dbReference type="ChEBI" id="CHEBI:75989"/>
        <dbReference type="EC" id="3.5.99.6"/>
    </reaction>
</comment>
<feature type="active site" description="Proton acceptor; for ring-opening step" evidence="2">
    <location>
        <position position="141"/>
    </location>
</feature>
<dbReference type="Gene3D" id="3.40.50.1360">
    <property type="match status" value="1"/>
</dbReference>
<feature type="active site" description="For ring-opening step" evidence="2">
    <location>
        <position position="139"/>
    </location>
</feature>
<dbReference type="GO" id="GO:0006043">
    <property type="term" value="P:glucosamine catabolic process"/>
    <property type="evidence" value="ECO:0007669"/>
    <property type="project" value="TreeGrafter"/>
</dbReference>
<evidence type="ECO:0000313" key="4">
    <source>
        <dbReference type="EMBL" id="TXR52038.1"/>
    </source>
</evidence>
<comment type="pathway">
    <text evidence="2">Amino-sugar metabolism; N-acetylneuraminate degradation; D-fructose 6-phosphate from N-acetylneuraminate: step 5/5.</text>
</comment>
<dbReference type="SUPFAM" id="SSF100950">
    <property type="entry name" value="NagB/RpiA/CoA transferase-like"/>
    <property type="match status" value="1"/>
</dbReference>
<dbReference type="InterPro" id="IPR004547">
    <property type="entry name" value="Glucosamine6P_isomerase"/>
</dbReference>
<dbReference type="UniPathway" id="UPA00629">
    <property type="reaction ID" value="UER00684"/>
</dbReference>
<evidence type="ECO:0000256" key="1">
    <source>
        <dbReference type="ARBA" id="ARBA00022801"/>
    </source>
</evidence>
<evidence type="ECO:0000259" key="3">
    <source>
        <dbReference type="Pfam" id="PF01182"/>
    </source>
</evidence>
<dbReference type="OrthoDB" id="9791139at2"/>
<name>A0A5C8Z4B5_9GAMM</name>
<dbReference type="EC" id="3.5.99.6" evidence="2"/>
<feature type="domain" description="Glucosamine/galactosamine-6-phosphate isomerase" evidence="3">
    <location>
        <begin position="11"/>
        <end position="233"/>
    </location>
</feature>
<evidence type="ECO:0000313" key="5">
    <source>
        <dbReference type="Proteomes" id="UP000321764"/>
    </source>
</evidence>
<feature type="site" description="Part of the allosteric site" evidence="2">
    <location>
        <position position="149"/>
    </location>
</feature>
<sequence>MRIVILPTPSHVAEYAADRVLDVVNGYKNPVLGLATGSTPVELYKVLVTRYQAELVSFEHVKSFNLDEYIGIDGRHQQSYRYFMNAHLFDHIDINMANTHVPLADGLDAKELALSAQLYENNIKVAGGIDLQILGVGINGHIGFNEPTSSFASRTRIKTLSQSTVEANQRFFEADEFQPKLAMTMGIATILESRSILLMATGEQKAKAVKHMIEGPISSMWPGSILQQHAATTVVLDEAAASELALKDYYLWCEKERQSLQQGSFI</sequence>
<dbReference type="AlphaFoldDB" id="A0A5C8Z4B5"/>
<dbReference type="NCBIfam" id="TIGR00502">
    <property type="entry name" value="nagB"/>
    <property type="match status" value="1"/>
</dbReference>
<dbReference type="Proteomes" id="UP000321764">
    <property type="component" value="Unassembled WGS sequence"/>
</dbReference>
<dbReference type="GO" id="GO:0004342">
    <property type="term" value="F:glucosamine-6-phosphate deaminase activity"/>
    <property type="evidence" value="ECO:0007669"/>
    <property type="project" value="UniProtKB-UniRule"/>
</dbReference>
<dbReference type="CDD" id="cd01399">
    <property type="entry name" value="GlcN6P_deaminase"/>
    <property type="match status" value="1"/>
</dbReference>
<dbReference type="HAMAP" id="MF_01241">
    <property type="entry name" value="GlcN6P_deamin"/>
    <property type="match status" value="1"/>
</dbReference>
<gene>
    <name evidence="2 4" type="primary">nagB</name>
    <name evidence="4" type="ORF">FME95_11515</name>
</gene>
<comment type="subunit">
    <text evidence="2">Homohexamer.</text>
</comment>
<dbReference type="GO" id="GO:0006046">
    <property type="term" value="P:N-acetylglucosamine catabolic process"/>
    <property type="evidence" value="ECO:0007669"/>
    <property type="project" value="UniProtKB-UniRule"/>
</dbReference>
<feature type="site" description="Part of the allosteric site" evidence="2">
    <location>
        <position position="158"/>
    </location>
</feature>
<dbReference type="PANTHER" id="PTHR11280:SF5">
    <property type="entry name" value="GLUCOSAMINE-6-PHOSPHATE ISOMERASE"/>
    <property type="match status" value="1"/>
</dbReference>
<dbReference type="InterPro" id="IPR006148">
    <property type="entry name" value="Glc/Gal-6P_isomerase"/>
</dbReference>
<feature type="site" description="Part of the allosteric site" evidence="2">
    <location>
        <position position="156"/>
    </location>
</feature>
<comment type="activity regulation">
    <text evidence="2">Allosterically activated by N-acetylglucosamine 6-phosphate (GlcNAc6P).</text>
</comment>
<feature type="site" description="Part of the allosteric site" evidence="2">
    <location>
        <position position="159"/>
    </location>
</feature>
<evidence type="ECO:0000256" key="2">
    <source>
        <dbReference type="HAMAP-Rule" id="MF_01241"/>
    </source>
</evidence>
<comment type="function">
    <text evidence="2">Catalyzes the reversible isomerization-deamination of glucosamine 6-phosphate (GlcN6P) to form fructose 6-phosphate (Fru6P) and ammonium ion.</text>
</comment>
<comment type="caution">
    <text evidence="4">The sequence shown here is derived from an EMBL/GenBank/DDBJ whole genome shotgun (WGS) entry which is preliminary data.</text>
</comment>
<keyword evidence="2" id="KW-0021">Allosteric enzyme</keyword>
<proteinExistence type="inferred from homology"/>